<sequence>MPDSNPASHKRIRLGMVGGGQGAFIGAVHRMAARLDDQFTLVAGALSSDPARTALSAAELGIAPDRAYANFEAMAAAEAARPDGIEAVAIVTPNHLHVAPAMAFLKAGIHVICDKPLALNLEEAQSLAAVARTSKKLFILTHNYTGHPMVRQARSMVAQGLLGDIRVVNAEYVQDWLTQNIEASGQKQADWRTDPARSGAGGAVGDIGTHAFNLLCFVTGLQPQSLCAELSRFVPGRRLDDDVQILLRFEGGARGMLWASQVAPGNENALRLRVYGSKGGLEWSQEEPNHLWFTPFGEPKRLLTRAGAGAGPDAARVSRIPAGHPEGYLEAFATIYAEAAKAIRAAERGEAKPDDVLYPTIEDGLAGMRFITAAVASSAAGGVWQPFPEV</sequence>
<dbReference type="InterPro" id="IPR000683">
    <property type="entry name" value="Gfo/Idh/MocA-like_OxRdtase_N"/>
</dbReference>
<dbReference type="Gene3D" id="3.30.360.10">
    <property type="entry name" value="Dihydrodipicolinate Reductase, domain 2"/>
    <property type="match status" value="1"/>
</dbReference>
<dbReference type="EMBL" id="JAESVA010000004">
    <property type="protein sequence ID" value="MCB8881456.1"/>
    <property type="molecule type" value="Genomic_DNA"/>
</dbReference>
<dbReference type="InterPro" id="IPR051317">
    <property type="entry name" value="Gfo/Idh/MocA_oxidoreduct"/>
</dbReference>
<dbReference type="PANTHER" id="PTHR43708:SF3">
    <property type="entry name" value="OXIDOREDUCTASE"/>
    <property type="match status" value="1"/>
</dbReference>
<dbReference type="RefSeq" id="WP_227308126.1">
    <property type="nucleotide sequence ID" value="NZ_JAESVA010000004.1"/>
</dbReference>
<dbReference type="GO" id="GO:0000166">
    <property type="term" value="F:nucleotide binding"/>
    <property type="evidence" value="ECO:0007669"/>
    <property type="project" value="InterPro"/>
</dbReference>
<accession>A0A963Z2S3</accession>
<reference evidence="3 4" key="1">
    <citation type="journal article" date="2021" name="Microorganisms">
        <title>Acidisoma silvae sp. nov. and Acidisomacellulosilytica sp. nov., Two Acidophilic Bacteria Isolated from Decaying Wood, Hydrolyzing Cellulose and Producing Poly-3-hydroxybutyrate.</title>
        <authorList>
            <person name="Mieszkin S."/>
            <person name="Pouder E."/>
            <person name="Uroz S."/>
            <person name="Simon-Colin C."/>
            <person name="Alain K."/>
        </authorList>
    </citation>
    <scope>NUCLEOTIDE SEQUENCE [LARGE SCALE GENOMIC DNA]</scope>
    <source>
        <strain evidence="3 4">HW T5.17</strain>
    </source>
</reference>
<dbReference type="Proteomes" id="UP000721844">
    <property type="component" value="Unassembled WGS sequence"/>
</dbReference>
<dbReference type="SUPFAM" id="SSF55347">
    <property type="entry name" value="Glyceraldehyde-3-phosphate dehydrogenase-like, C-terminal domain"/>
    <property type="match status" value="1"/>
</dbReference>
<organism evidence="3 4">
    <name type="scientific">Acidisoma cellulosilyticum</name>
    <dbReference type="NCBI Taxonomy" id="2802395"/>
    <lineage>
        <taxon>Bacteria</taxon>
        <taxon>Pseudomonadati</taxon>
        <taxon>Pseudomonadota</taxon>
        <taxon>Alphaproteobacteria</taxon>
        <taxon>Acetobacterales</taxon>
        <taxon>Acidocellaceae</taxon>
        <taxon>Acidisoma</taxon>
    </lineage>
</organism>
<evidence type="ECO:0000313" key="3">
    <source>
        <dbReference type="EMBL" id="MCB8881456.1"/>
    </source>
</evidence>
<dbReference type="Pfam" id="PF22725">
    <property type="entry name" value="GFO_IDH_MocA_C3"/>
    <property type="match status" value="1"/>
</dbReference>
<dbReference type="InterPro" id="IPR036291">
    <property type="entry name" value="NAD(P)-bd_dom_sf"/>
</dbReference>
<name>A0A963Z2S3_9PROT</name>
<evidence type="ECO:0000259" key="1">
    <source>
        <dbReference type="Pfam" id="PF01408"/>
    </source>
</evidence>
<dbReference type="PANTHER" id="PTHR43708">
    <property type="entry name" value="CONSERVED EXPRESSED OXIDOREDUCTASE (EUROFUNG)"/>
    <property type="match status" value="1"/>
</dbReference>
<evidence type="ECO:0000259" key="2">
    <source>
        <dbReference type="Pfam" id="PF22725"/>
    </source>
</evidence>
<protein>
    <submittedName>
        <fullName evidence="3">Gfo/Idh/MocA family oxidoreductase</fullName>
    </submittedName>
</protein>
<feature type="domain" description="GFO/IDH/MocA-like oxidoreductase" evidence="2">
    <location>
        <begin position="150"/>
        <end position="282"/>
    </location>
</feature>
<dbReference type="Pfam" id="PF01408">
    <property type="entry name" value="GFO_IDH_MocA"/>
    <property type="match status" value="1"/>
</dbReference>
<keyword evidence="4" id="KW-1185">Reference proteome</keyword>
<proteinExistence type="predicted"/>
<comment type="caution">
    <text evidence="3">The sequence shown here is derived from an EMBL/GenBank/DDBJ whole genome shotgun (WGS) entry which is preliminary data.</text>
</comment>
<dbReference type="Gene3D" id="3.40.50.720">
    <property type="entry name" value="NAD(P)-binding Rossmann-like Domain"/>
    <property type="match status" value="1"/>
</dbReference>
<dbReference type="SUPFAM" id="SSF51735">
    <property type="entry name" value="NAD(P)-binding Rossmann-fold domains"/>
    <property type="match status" value="1"/>
</dbReference>
<feature type="domain" description="Gfo/Idh/MocA-like oxidoreductase N-terminal" evidence="1">
    <location>
        <begin position="12"/>
        <end position="140"/>
    </location>
</feature>
<gene>
    <name evidence="3" type="ORF">ACELLULO517_14495</name>
</gene>
<dbReference type="InterPro" id="IPR055170">
    <property type="entry name" value="GFO_IDH_MocA-like_dom"/>
</dbReference>
<dbReference type="AlphaFoldDB" id="A0A963Z2S3"/>
<evidence type="ECO:0000313" key="4">
    <source>
        <dbReference type="Proteomes" id="UP000721844"/>
    </source>
</evidence>